<dbReference type="STRING" id="121845.A0A3Q0IRD8"/>
<dbReference type="PaxDb" id="121845-A0A3Q0IRD8"/>
<keyword evidence="2" id="KW-1185">Reference proteome</keyword>
<reference evidence="3" key="1">
    <citation type="submission" date="2025-08" db="UniProtKB">
        <authorList>
            <consortium name="RefSeq"/>
        </authorList>
    </citation>
    <scope>IDENTIFICATION</scope>
</reference>
<proteinExistence type="predicted"/>
<evidence type="ECO:0000313" key="3">
    <source>
        <dbReference type="RefSeq" id="XP_026678841.1"/>
    </source>
</evidence>
<dbReference type="GO" id="GO:0004074">
    <property type="term" value="F:biliverdin reductase [NAD(P)H] activity"/>
    <property type="evidence" value="ECO:0007669"/>
    <property type="project" value="TreeGrafter"/>
</dbReference>
<dbReference type="GeneID" id="103508417"/>
<dbReference type="AlphaFoldDB" id="A0A3Q0IRD8"/>
<sequence>MSEGMKNIVTAMKEYNVSVVSVCLSAFLFYEPSKVPPMFRNINDDHQRMYNVLKDSGLNYIAVWPPHIAADAPASEYKIQYDASPGRQISKHDLGSFLVEALSKPEHYKKVVGIANVVKA</sequence>
<name>A0A3Q0IRD8_DIACI</name>
<feature type="domain" description="NAD(P)-binding" evidence="1">
    <location>
        <begin position="2"/>
        <end position="105"/>
    </location>
</feature>
<gene>
    <name evidence="3" type="primary">LOC103508417</name>
</gene>
<dbReference type="Proteomes" id="UP000079169">
    <property type="component" value="Unplaced"/>
</dbReference>
<dbReference type="OMA" id="YPSHEGS"/>
<protein>
    <submittedName>
        <fullName evidence="3">Flavin reductase (NADPH)</fullName>
    </submittedName>
</protein>
<dbReference type="RefSeq" id="XP_026678841.1">
    <property type="nucleotide sequence ID" value="XM_026823040.1"/>
</dbReference>
<dbReference type="PANTHER" id="PTHR43355:SF2">
    <property type="entry name" value="FLAVIN REDUCTASE (NADPH)"/>
    <property type="match status" value="1"/>
</dbReference>
<evidence type="ECO:0000313" key="2">
    <source>
        <dbReference type="Proteomes" id="UP000079169"/>
    </source>
</evidence>
<dbReference type="PANTHER" id="PTHR43355">
    <property type="entry name" value="FLAVIN REDUCTASE (NADPH)"/>
    <property type="match status" value="1"/>
</dbReference>
<dbReference type="InterPro" id="IPR016040">
    <property type="entry name" value="NAD(P)-bd_dom"/>
</dbReference>
<dbReference type="InterPro" id="IPR036291">
    <property type="entry name" value="NAD(P)-bd_dom_sf"/>
</dbReference>
<dbReference type="GO" id="GO:0042602">
    <property type="term" value="F:riboflavin reductase (NADPH) activity"/>
    <property type="evidence" value="ECO:0007669"/>
    <property type="project" value="TreeGrafter"/>
</dbReference>
<organism evidence="2 3">
    <name type="scientific">Diaphorina citri</name>
    <name type="common">Asian citrus psyllid</name>
    <dbReference type="NCBI Taxonomy" id="121845"/>
    <lineage>
        <taxon>Eukaryota</taxon>
        <taxon>Metazoa</taxon>
        <taxon>Ecdysozoa</taxon>
        <taxon>Arthropoda</taxon>
        <taxon>Hexapoda</taxon>
        <taxon>Insecta</taxon>
        <taxon>Pterygota</taxon>
        <taxon>Neoptera</taxon>
        <taxon>Paraneoptera</taxon>
        <taxon>Hemiptera</taxon>
        <taxon>Sternorrhyncha</taxon>
        <taxon>Psylloidea</taxon>
        <taxon>Psyllidae</taxon>
        <taxon>Diaphorininae</taxon>
        <taxon>Diaphorina</taxon>
    </lineage>
</organism>
<dbReference type="SUPFAM" id="SSF51735">
    <property type="entry name" value="NAD(P)-binding Rossmann-fold domains"/>
    <property type="match status" value="1"/>
</dbReference>
<dbReference type="KEGG" id="dci:103508417"/>
<dbReference type="Pfam" id="PF13460">
    <property type="entry name" value="NAD_binding_10"/>
    <property type="match status" value="1"/>
</dbReference>
<dbReference type="Gene3D" id="3.40.50.720">
    <property type="entry name" value="NAD(P)-binding Rossmann-like Domain"/>
    <property type="match status" value="1"/>
</dbReference>
<dbReference type="InterPro" id="IPR051606">
    <property type="entry name" value="Polyketide_Oxido-like"/>
</dbReference>
<evidence type="ECO:0000259" key="1">
    <source>
        <dbReference type="Pfam" id="PF13460"/>
    </source>
</evidence>
<accession>A0A3Q0IRD8</accession>